<dbReference type="Proteomes" id="UP001196870">
    <property type="component" value="Unassembled WGS sequence"/>
</dbReference>
<dbReference type="SUPFAM" id="SSF53850">
    <property type="entry name" value="Periplasmic binding protein-like II"/>
    <property type="match status" value="1"/>
</dbReference>
<dbReference type="InterPro" id="IPR042100">
    <property type="entry name" value="Bug_dom1"/>
</dbReference>
<comment type="similarity">
    <text evidence="1">Belongs to the UPF0065 (bug) family.</text>
</comment>
<dbReference type="RefSeq" id="WP_211853327.1">
    <property type="nucleotide sequence ID" value="NZ_JAAGBB010000016.1"/>
</dbReference>
<dbReference type="PANTHER" id="PTHR42928:SF5">
    <property type="entry name" value="BLR1237 PROTEIN"/>
    <property type="match status" value="1"/>
</dbReference>
<comment type="caution">
    <text evidence="3">The sequence shown here is derived from an EMBL/GenBank/DDBJ whole genome shotgun (WGS) entry which is preliminary data.</text>
</comment>
<protein>
    <submittedName>
        <fullName evidence="3">Tripartite tricarboxylate transporter substrate binding protein</fullName>
    </submittedName>
</protein>
<reference evidence="4" key="1">
    <citation type="journal article" date="2021" name="Syst. Appl. Microbiol.">
        <title>Roseomonas hellenica sp. nov., isolated from roots of wild-growing Alkanna tinctoria.</title>
        <authorList>
            <person name="Rat A."/>
            <person name="Naranjo H.D."/>
            <person name="Lebbe L."/>
            <person name="Cnockaert M."/>
            <person name="Krigas N."/>
            <person name="Grigoriadou K."/>
            <person name="Maloupa E."/>
            <person name="Willems A."/>
        </authorList>
    </citation>
    <scope>NUCLEOTIDE SEQUENCE [LARGE SCALE GENOMIC DNA]</scope>
    <source>
        <strain evidence="4">LMG 31523</strain>
    </source>
</reference>
<dbReference type="CDD" id="cd07012">
    <property type="entry name" value="PBP2_Bug_TTT"/>
    <property type="match status" value="1"/>
</dbReference>
<name>A0ABS5EZC4_9PROT</name>
<dbReference type="Pfam" id="PF03401">
    <property type="entry name" value="TctC"/>
    <property type="match status" value="1"/>
</dbReference>
<evidence type="ECO:0000256" key="1">
    <source>
        <dbReference type="ARBA" id="ARBA00006987"/>
    </source>
</evidence>
<sequence length="322" mass="33046">MPTRRAIGLALPALIAARAAKAQAPFPDRPVRVLVGFAAGGATDGAMRAVAPRWGELLGQTVVVDNRGGAGGNIATEAVIRAPADGLTLLLGTIGPMVVNPVAGSLAFDPMADLMPVAPLVFQLGVLVVPAAKPWRSLGDLIAEAKRQPGVLNWGYSGIGTSGHLAALLMDRLAGIQTVGVAYRGGGPLMTDLVAERLDYAFSTAPPAMPQIESGRLRALAVPATRRAAFLPDTPTVVEAGLPGFDVGNVYGILAPRGTPPAAIARLASTLREALGHAGTVAALRRQGLEPAPGGPEDYAATLRADQARFVPLVRDAGIRVE</sequence>
<accession>A0ABS5EZC4</accession>
<dbReference type="Gene3D" id="3.40.190.150">
    <property type="entry name" value="Bordetella uptake gene, domain 1"/>
    <property type="match status" value="1"/>
</dbReference>
<feature type="signal peptide" evidence="2">
    <location>
        <begin position="1"/>
        <end position="24"/>
    </location>
</feature>
<dbReference type="InterPro" id="IPR005064">
    <property type="entry name" value="BUG"/>
</dbReference>
<evidence type="ECO:0000256" key="2">
    <source>
        <dbReference type="SAM" id="SignalP"/>
    </source>
</evidence>
<evidence type="ECO:0000313" key="3">
    <source>
        <dbReference type="EMBL" id="MBR0665660.1"/>
    </source>
</evidence>
<proteinExistence type="inferred from homology"/>
<gene>
    <name evidence="3" type="ORF">GXW71_14980</name>
</gene>
<dbReference type="Gene3D" id="3.40.190.10">
    <property type="entry name" value="Periplasmic binding protein-like II"/>
    <property type="match status" value="1"/>
</dbReference>
<dbReference type="PANTHER" id="PTHR42928">
    <property type="entry name" value="TRICARBOXYLATE-BINDING PROTEIN"/>
    <property type="match status" value="1"/>
</dbReference>
<keyword evidence="2" id="KW-0732">Signal</keyword>
<keyword evidence="4" id="KW-1185">Reference proteome</keyword>
<evidence type="ECO:0000313" key="4">
    <source>
        <dbReference type="Proteomes" id="UP001196870"/>
    </source>
</evidence>
<feature type="chain" id="PRO_5047053760" evidence="2">
    <location>
        <begin position="25"/>
        <end position="322"/>
    </location>
</feature>
<organism evidence="3 4">
    <name type="scientific">Plastoroseomonas hellenica</name>
    <dbReference type="NCBI Taxonomy" id="2687306"/>
    <lineage>
        <taxon>Bacteria</taxon>
        <taxon>Pseudomonadati</taxon>
        <taxon>Pseudomonadota</taxon>
        <taxon>Alphaproteobacteria</taxon>
        <taxon>Acetobacterales</taxon>
        <taxon>Acetobacteraceae</taxon>
        <taxon>Plastoroseomonas</taxon>
    </lineage>
</organism>
<dbReference type="PIRSF" id="PIRSF017082">
    <property type="entry name" value="YflP"/>
    <property type="match status" value="1"/>
</dbReference>
<dbReference type="EMBL" id="JAAGBB010000016">
    <property type="protein sequence ID" value="MBR0665660.1"/>
    <property type="molecule type" value="Genomic_DNA"/>
</dbReference>